<dbReference type="EMBL" id="CADEPM010000011">
    <property type="protein sequence ID" value="CAB3410605.1"/>
    <property type="molecule type" value="Genomic_DNA"/>
</dbReference>
<evidence type="ECO:0000313" key="4">
    <source>
        <dbReference type="Proteomes" id="UP000494206"/>
    </source>
</evidence>
<accession>A0A8S1F9Z6</accession>
<feature type="domain" description="PTHB1 platform" evidence="2">
    <location>
        <begin position="480"/>
        <end position="578"/>
    </location>
</feature>
<name>A0A8S1F9Z6_9PELO</name>
<dbReference type="OrthoDB" id="10262646at2759"/>
<dbReference type="AlphaFoldDB" id="A0A8S1F9Z6"/>
<dbReference type="Proteomes" id="UP000494206">
    <property type="component" value="Unassembled WGS sequence"/>
</dbReference>
<evidence type="ECO:0008006" key="5">
    <source>
        <dbReference type="Google" id="ProtNLM"/>
    </source>
</evidence>
<dbReference type="InterPro" id="IPR028073">
    <property type="entry name" value="PHTB1_N_dom"/>
</dbReference>
<evidence type="ECO:0000313" key="3">
    <source>
        <dbReference type="EMBL" id="CAB3410605.1"/>
    </source>
</evidence>
<evidence type="ECO:0000259" key="2">
    <source>
        <dbReference type="Pfam" id="PF23337"/>
    </source>
</evidence>
<dbReference type="InterPro" id="IPR026511">
    <property type="entry name" value="PTHB1"/>
</dbReference>
<comment type="caution">
    <text evidence="3">The sequence shown here is derived from an EMBL/GenBank/DDBJ whole genome shotgun (WGS) entry which is preliminary data.</text>
</comment>
<organism evidence="3 4">
    <name type="scientific">Caenorhabditis bovis</name>
    <dbReference type="NCBI Taxonomy" id="2654633"/>
    <lineage>
        <taxon>Eukaryota</taxon>
        <taxon>Metazoa</taxon>
        <taxon>Ecdysozoa</taxon>
        <taxon>Nematoda</taxon>
        <taxon>Chromadorea</taxon>
        <taxon>Rhabditida</taxon>
        <taxon>Rhabditina</taxon>
        <taxon>Rhabditomorpha</taxon>
        <taxon>Rhabditoidea</taxon>
        <taxon>Rhabditidae</taxon>
        <taxon>Peloderinae</taxon>
        <taxon>Caenorhabditis</taxon>
    </lineage>
</organism>
<dbReference type="Pfam" id="PF23337">
    <property type="entry name" value="PTHB1_pf"/>
    <property type="match status" value="1"/>
</dbReference>
<feature type="domain" description="PTHB1 N-terminal" evidence="1">
    <location>
        <begin position="1"/>
        <end position="329"/>
    </location>
</feature>
<evidence type="ECO:0000259" key="1">
    <source>
        <dbReference type="Pfam" id="PF14727"/>
    </source>
</evidence>
<dbReference type="Pfam" id="PF14727">
    <property type="entry name" value="PHTB1_N"/>
    <property type="match status" value="1"/>
</dbReference>
<sequence>MSLFRVVDWVSHLIPNASAIVTSPFFEDREQLVVGCEDGQISVIDAGDKQYQSSILFTYQSDHPVLQMETGEFLPSMRNILAVLSPSKLDFYKLNFEKTDESSVSFEKLFSHAMSISAWNMCKVLTETSLQLIVQTIDCKISLFQGDQCVFEHCALRALHPGPILYSSPSSSLITANNGFLNSVKFSLLSSGSQKRINYDWFFNLGDTALQLEVFESNQPSILVLCRRHVTCLSTGGSIQWQIRFEAVATAMCVYTSYVINDPLNIRFIVATSDDNLLIYNEQKLVWNCHAHMTPVALKVSSYNKIYENVLTMLSADGKLLIGYLGTQPNLYKVPTDTKIVNFAEKMEQLKGLEKKIKENESSGGGGLGKKDGIGLSLTFGEKGKRTIEHNARNNVPYCTLQLEFANLGDITKLHINIMSELETPSKQIVLNVPANQTSTMIGLPFYVGNANIPLNTTVTVMAHCFHSQTSVVKSIKMPLDTLFGEAPVDRNAKFKLTIDTDAPVVPLNQLFKEFESENPQAIGFLVHGCDAANVSIFAASKSNRYRVQSEHVGLLEVAFDELISRIQSAVENVQIGANIPFEYISEIVEFIQEAEKTKSVEQTTIDSRMKEVRAIEALSLNNCKSGNLDTVSCLDALFEKSYRELLEHMDRYTERKLGIEANYANLASLFQLASEISKISRVETIINGNFYRNTQQSLRDRLMWSARNEKGTEIRLIEKLCEHSNKELPKIREEDEEGDEASAATN</sequence>
<dbReference type="GO" id="GO:0060271">
    <property type="term" value="P:cilium assembly"/>
    <property type="evidence" value="ECO:0007669"/>
    <property type="project" value="TreeGrafter"/>
</dbReference>
<gene>
    <name evidence="3" type="ORF">CBOVIS_LOCUS12109</name>
</gene>
<dbReference type="SUPFAM" id="SSF50978">
    <property type="entry name" value="WD40 repeat-like"/>
    <property type="match status" value="1"/>
</dbReference>
<dbReference type="PANTHER" id="PTHR20991:SF0">
    <property type="entry name" value="PROTEIN PTHB1"/>
    <property type="match status" value="1"/>
</dbReference>
<dbReference type="PANTHER" id="PTHR20991">
    <property type="entry name" value="PARATHYROID HORMONE-RESPONSIVE B1 GENE"/>
    <property type="match status" value="1"/>
</dbReference>
<keyword evidence="4" id="KW-1185">Reference proteome</keyword>
<dbReference type="GO" id="GO:0016020">
    <property type="term" value="C:membrane"/>
    <property type="evidence" value="ECO:0007669"/>
    <property type="project" value="TreeGrafter"/>
</dbReference>
<reference evidence="3 4" key="1">
    <citation type="submission" date="2020-04" db="EMBL/GenBank/DDBJ databases">
        <authorList>
            <person name="Laetsch R D."/>
            <person name="Stevens L."/>
            <person name="Kumar S."/>
            <person name="Blaxter L. M."/>
        </authorList>
    </citation>
    <scope>NUCLEOTIDE SEQUENCE [LARGE SCALE GENOMIC DNA]</scope>
</reference>
<proteinExistence type="predicted"/>
<dbReference type="InterPro" id="IPR055362">
    <property type="entry name" value="PTHB1_pf_dom"/>
</dbReference>
<dbReference type="GO" id="GO:0034464">
    <property type="term" value="C:BBSome"/>
    <property type="evidence" value="ECO:0007669"/>
    <property type="project" value="InterPro"/>
</dbReference>
<protein>
    <recommendedName>
        <fullName evidence="5">Protein PTHB1</fullName>
    </recommendedName>
</protein>
<dbReference type="InterPro" id="IPR036322">
    <property type="entry name" value="WD40_repeat_dom_sf"/>
</dbReference>